<keyword evidence="1" id="KW-0472">Membrane</keyword>
<keyword evidence="3" id="KW-1185">Reference proteome</keyword>
<evidence type="ECO:0008006" key="4">
    <source>
        <dbReference type="Google" id="ProtNLM"/>
    </source>
</evidence>
<dbReference type="AlphaFoldDB" id="A0AAV5TJ07"/>
<sequence length="83" mass="9090">MISIFFKAIQVNLHTVTTAFISLSFAFRLISVINNTPTTKVVNVGAFWIIAINIPCAFGNFMTMERGETPAVSINARNIQAAL</sequence>
<protein>
    <recommendedName>
        <fullName evidence="4">G protein-coupled receptor</fullName>
    </recommendedName>
</protein>
<reference evidence="2" key="1">
    <citation type="submission" date="2023-10" db="EMBL/GenBank/DDBJ databases">
        <title>Genome assembly of Pristionchus species.</title>
        <authorList>
            <person name="Yoshida K."/>
            <person name="Sommer R.J."/>
        </authorList>
    </citation>
    <scope>NUCLEOTIDE SEQUENCE</scope>
    <source>
        <strain evidence="2">RS0144</strain>
    </source>
</reference>
<feature type="transmembrane region" description="Helical" evidence="1">
    <location>
        <begin position="12"/>
        <end position="33"/>
    </location>
</feature>
<keyword evidence="1" id="KW-0812">Transmembrane</keyword>
<evidence type="ECO:0000256" key="1">
    <source>
        <dbReference type="SAM" id="Phobius"/>
    </source>
</evidence>
<proteinExistence type="predicted"/>
<evidence type="ECO:0000313" key="2">
    <source>
        <dbReference type="EMBL" id="GMS94378.1"/>
    </source>
</evidence>
<accession>A0AAV5TJ07</accession>
<feature type="non-terminal residue" evidence="2">
    <location>
        <position position="83"/>
    </location>
</feature>
<dbReference type="EMBL" id="BTSX01000004">
    <property type="protein sequence ID" value="GMS94378.1"/>
    <property type="molecule type" value="Genomic_DNA"/>
</dbReference>
<evidence type="ECO:0000313" key="3">
    <source>
        <dbReference type="Proteomes" id="UP001432027"/>
    </source>
</evidence>
<keyword evidence="1" id="KW-1133">Transmembrane helix</keyword>
<organism evidence="2 3">
    <name type="scientific">Pristionchus entomophagus</name>
    <dbReference type="NCBI Taxonomy" id="358040"/>
    <lineage>
        <taxon>Eukaryota</taxon>
        <taxon>Metazoa</taxon>
        <taxon>Ecdysozoa</taxon>
        <taxon>Nematoda</taxon>
        <taxon>Chromadorea</taxon>
        <taxon>Rhabditida</taxon>
        <taxon>Rhabditina</taxon>
        <taxon>Diplogasteromorpha</taxon>
        <taxon>Diplogasteroidea</taxon>
        <taxon>Neodiplogasteridae</taxon>
        <taxon>Pristionchus</taxon>
    </lineage>
</organism>
<feature type="transmembrane region" description="Helical" evidence="1">
    <location>
        <begin position="45"/>
        <end position="63"/>
    </location>
</feature>
<name>A0AAV5TJ07_9BILA</name>
<gene>
    <name evidence="2" type="ORF">PENTCL1PPCAC_16553</name>
</gene>
<dbReference type="Proteomes" id="UP001432027">
    <property type="component" value="Unassembled WGS sequence"/>
</dbReference>
<comment type="caution">
    <text evidence="2">The sequence shown here is derived from an EMBL/GenBank/DDBJ whole genome shotgun (WGS) entry which is preliminary data.</text>
</comment>